<reference evidence="1 2" key="1">
    <citation type="submission" date="2018-10" db="EMBL/GenBank/DDBJ databases">
        <title>Genomic Encyclopedia of Archaeal and Bacterial Type Strains, Phase II (KMG-II): from individual species to whole genera.</title>
        <authorList>
            <person name="Goeker M."/>
        </authorList>
    </citation>
    <scope>NUCLEOTIDE SEQUENCE [LARGE SCALE GENOMIC DNA]</scope>
    <source>
        <strain evidence="1 2">DSM 43383</strain>
    </source>
</reference>
<dbReference type="Proteomes" id="UP000274601">
    <property type="component" value="Unassembled WGS sequence"/>
</dbReference>
<accession>A0A495QN86</accession>
<gene>
    <name evidence="1" type="ORF">BZB76_2823</name>
</gene>
<evidence type="ECO:0000313" key="2">
    <source>
        <dbReference type="Proteomes" id="UP000274601"/>
    </source>
</evidence>
<comment type="caution">
    <text evidence="1">The sequence shown here is derived from an EMBL/GenBank/DDBJ whole genome shotgun (WGS) entry which is preliminary data.</text>
</comment>
<keyword evidence="2" id="KW-1185">Reference proteome</keyword>
<proteinExistence type="predicted"/>
<organism evidence="1 2">
    <name type="scientific">Actinomadura pelletieri DSM 43383</name>
    <dbReference type="NCBI Taxonomy" id="1120940"/>
    <lineage>
        <taxon>Bacteria</taxon>
        <taxon>Bacillati</taxon>
        <taxon>Actinomycetota</taxon>
        <taxon>Actinomycetes</taxon>
        <taxon>Streptosporangiales</taxon>
        <taxon>Thermomonosporaceae</taxon>
        <taxon>Actinomadura</taxon>
    </lineage>
</organism>
<dbReference type="OrthoDB" id="9878545at2"/>
<protein>
    <submittedName>
        <fullName evidence="1">Uncharacterized protein</fullName>
    </submittedName>
</protein>
<name>A0A495QN86_9ACTN</name>
<dbReference type="AlphaFoldDB" id="A0A495QN86"/>
<dbReference type="EMBL" id="RBWU01000003">
    <property type="protein sequence ID" value="RKS74312.1"/>
    <property type="molecule type" value="Genomic_DNA"/>
</dbReference>
<dbReference type="RefSeq" id="WP_121434774.1">
    <property type="nucleotide sequence ID" value="NZ_RBWU01000003.1"/>
</dbReference>
<sequence length="188" mass="21001">MKEPPLSPVFTTAKGYLEHARRRLDTRDPQDRAIAYGLDLLAQVVSGVEKDLSTHETAEVAVVYDTLASQVADVFGMDVPDAFRALVELCDDPSARLLVTGQPEPDATRLAALRSRLVWATVTYQAPVGGRCRRTTEIVYRSREGDPRSQKVAQQFGWEDLPDRARERLVLGEVPAVRYQLYPPKPQP</sequence>
<evidence type="ECO:0000313" key="1">
    <source>
        <dbReference type="EMBL" id="RKS74312.1"/>
    </source>
</evidence>